<feature type="region of interest" description="Disordered" evidence="1">
    <location>
        <begin position="108"/>
        <end position="134"/>
    </location>
</feature>
<dbReference type="PROSITE" id="PS51782">
    <property type="entry name" value="LYSM"/>
    <property type="match status" value="1"/>
</dbReference>
<feature type="signal peptide" evidence="2">
    <location>
        <begin position="1"/>
        <end position="19"/>
    </location>
</feature>
<dbReference type="SUPFAM" id="SSF54106">
    <property type="entry name" value="LysM domain"/>
    <property type="match status" value="1"/>
</dbReference>
<proteinExistence type="predicted"/>
<feature type="domain" description="LysM" evidence="3">
    <location>
        <begin position="44"/>
        <end position="89"/>
    </location>
</feature>
<keyword evidence="2" id="KW-0732">Signal</keyword>
<dbReference type="EMBL" id="JBHUMD010000004">
    <property type="protein sequence ID" value="MFD2600920.1"/>
    <property type="molecule type" value="Genomic_DNA"/>
</dbReference>
<evidence type="ECO:0000313" key="5">
    <source>
        <dbReference type="Proteomes" id="UP001597480"/>
    </source>
</evidence>
<name>A0ABW5NPX3_9FLAO</name>
<reference evidence="5" key="1">
    <citation type="journal article" date="2019" name="Int. J. Syst. Evol. Microbiol.">
        <title>The Global Catalogue of Microorganisms (GCM) 10K type strain sequencing project: providing services to taxonomists for standard genome sequencing and annotation.</title>
        <authorList>
            <consortium name="The Broad Institute Genomics Platform"/>
            <consortium name="The Broad Institute Genome Sequencing Center for Infectious Disease"/>
            <person name="Wu L."/>
            <person name="Ma J."/>
        </authorList>
    </citation>
    <scope>NUCLEOTIDE SEQUENCE [LARGE SCALE GENOMIC DNA]</scope>
    <source>
        <strain evidence="5">KCTC 42107</strain>
    </source>
</reference>
<dbReference type="InterPro" id="IPR036779">
    <property type="entry name" value="LysM_dom_sf"/>
</dbReference>
<evidence type="ECO:0000313" key="4">
    <source>
        <dbReference type="EMBL" id="MFD2600920.1"/>
    </source>
</evidence>
<dbReference type="Gene3D" id="3.10.350.10">
    <property type="entry name" value="LysM domain"/>
    <property type="match status" value="1"/>
</dbReference>
<comment type="caution">
    <text evidence="4">The sequence shown here is derived from an EMBL/GenBank/DDBJ whole genome shotgun (WGS) entry which is preliminary data.</text>
</comment>
<gene>
    <name evidence="4" type="ORF">ACFSR3_02520</name>
</gene>
<dbReference type="Pfam" id="PF01476">
    <property type="entry name" value="LysM"/>
    <property type="match status" value="1"/>
</dbReference>
<dbReference type="Proteomes" id="UP001597480">
    <property type="component" value="Unassembled WGS sequence"/>
</dbReference>
<organism evidence="4 5">
    <name type="scientific">Flavobacterium suzhouense</name>
    <dbReference type="NCBI Taxonomy" id="1529638"/>
    <lineage>
        <taxon>Bacteria</taxon>
        <taxon>Pseudomonadati</taxon>
        <taxon>Bacteroidota</taxon>
        <taxon>Flavobacteriia</taxon>
        <taxon>Flavobacteriales</taxon>
        <taxon>Flavobacteriaceae</taxon>
        <taxon>Flavobacterium</taxon>
    </lineage>
</organism>
<accession>A0ABW5NPX3</accession>
<keyword evidence="5" id="KW-1185">Reference proteome</keyword>
<protein>
    <submittedName>
        <fullName evidence="4">LysM peptidoglycan-binding domain-containing protein</fullName>
    </submittedName>
</protein>
<feature type="chain" id="PRO_5045498159" evidence="2">
    <location>
        <begin position="20"/>
        <end position="134"/>
    </location>
</feature>
<evidence type="ECO:0000256" key="1">
    <source>
        <dbReference type="SAM" id="MobiDB-lite"/>
    </source>
</evidence>
<dbReference type="InterPro" id="IPR018392">
    <property type="entry name" value="LysM"/>
</dbReference>
<evidence type="ECO:0000256" key="2">
    <source>
        <dbReference type="SAM" id="SignalP"/>
    </source>
</evidence>
<dbReference type="RefSeq" id="WP_379819584.1">
    <property type="nucleotide sequence ID" value="NZ_JBHUMD010000004.1"/>
</dbReference>
<evidence type="ECO:0000259" key="3">
    <source>
        <dbReference type="PROSITE" id="PS51782"/>
    </source>
</evidence>
<sequence>MKKILLLLAAFMVFQNVAAQDDRDNQSAGEETQPELIDYDTYFIDHKTTMGERMIMISKKYMVDPDEIYKYNEVQSDKNGLVPGQILKIPLHESHKQDLEKFKQELIKKNGGNPIQVPAVPPIKKKEEEEEEEE</sequence>